<feature type="binding site" evidence="4">
    <location>
        <position position="400"/>
    </location>
    <ligand>
        <name>S-adenosyl-L-methionine</name>
        <dbReference type="ChEBI" id="CHEBI:59789"/>
    </ligand>
</feature>
<proteinExistence type="inferred from homology"/>
<organism evidence="8 9">
    <name type="scientific">Levilactobacillus lanxiensis</name>
    <dbReference type="NCBI Taxonomy" id="2799568"/>
    <lineage>
        <taxon>Bacteria</taxon>
        <taxon>Bacillati</taxon>
        <taxon>Bacillota</taxon>
        <taxon>Bacilli</taxon>
        <taxon>Lactobacillales</taxon>
        <taxon>Lactobacillaceae</taxon>
        <taxon>Levilactobacillus</taxon>
    </lineage>
</organism>
<dbReference type="InterPro" id="IPR029063">
    <property type="entry name" value="SAM-dependent_MTases_sf"/>
</dbReference>
<dbReference type="NCBIfam" id="TIGR00479">
    <property type="entry name" value="rumA"/>
    <property type="match status" value="1"/>
</dbReference>
<sequence>MPNFESNNHRGNHYDRHDHNDRQDRRGNDRNRNDRHSYRDQRGDNRHDRGYNDRRRQEREAPSVEVEVGQRFPLTIKRMGINGEGIGYYKRMTVFVPGALTGEEAVVEVTNVATRYLRGKVHRIRRASPHRVEPRDSYADEVGGFELEHLAYSEQLAFKRDIVAQSLERYQPQGFHSYDLRPTLGMTDPYGYRNKAQFQVRRNADGKIEAGLYAERSHDLVDLETCSVQMPATMTVMRAVVAMLQDLDMPIYDEEAGSGIVKTLVVRAAAHTDDVQLTIITNSQKLPRKHELLDRIAAELPQVTSVMQNVNPGKTSLVWGDETKHLAGSDAITEKLDGLSFKLSARAFLQLNPSQMEVLYGEAKKALDLQPGETVVDAYSGIGTIGLSLADVAEEVRGMDVIPEAVDDANANAAANGITNAHYEVGTAEELLPKWLMAGFRPDAIVVDPPRTGLDDTLIDTILGVRPEKFVYISCNPSTLAKDLVKLTSDYQVDYIQSVDMMPQTARCEAVVKLSRRQ</sequence>
<dbReference type="CDD" id="cd02440">
    <property type="entry name" value="AdoMet_MTases"/>
    <property type="match status" value="1"/>
</dbReference>
<protein>
    <submittedName>
        <fullName evidence="8">23S rRNA (Uracil(1939)-C(5))-methyltransferase RlmD</fullName>
        <ecNumber evidence="8">2.1.1.190</ecNumber>
    </submittedName>
</protein>
<dbReference type="EC" id="2.1.1.190" evidence="8"/>
<dbReference type="Gene3D" id="2.40.50.1070">
    <property type="match status" value="1"/>
</dbReference>
<dbReference type="PROSITE" id="PS51687">
    <property type="entry name" value="SAM_MT_RNA_M5U"/>
    <property type="match status" value="1"/>
</dbReference>
<dbReference type="SUPFAM" id="SSF53335">
    <property type="entry name" value="S-adenosyl-L-methionine-dependent methyltransferases"/>
    <property type="match status" value="1"/>
</dbReference>
<reference evidence="9" key="1">
    <citation type="journal article" date="2019" name="Int. J. Syst. Evol. Microbiol.">
        <title>The Global Catalogue of Microorganisms (GCM) 10K type strain sequencing project: providing services to taxonomists for standard genome sequencing and annotation.</title>
        <authorList>
            <consortium name="The Broad Institute Genomics Platform"/>
            <consortium name="The Broad Institute Genome Sequencing Center for Infectious Disease"/>
            <person name="Wu L."/>
            <person name="Ma J."/>
        </authorList>
    </citation>
    <scope>NUCLEOTIDE SEQUENCE [LARGE SCALE GENOMIC DNA]</scope>
    <source>
        <strain evidence="9">CCM 8979</strain>
    </source>
</reference>
<dbReference type="GO" id="GO:0008168">
    <property type="term" value="F:methyltransferase activity"/>
    <property type="evidence" value="ECO:0007669"/>
    <property type="project" value="UniProtKB-KW"/>
</dbReference>
<evidence type="ECO:0000256" key="1">
    <source>
        <dbReference type="ARBA" id="ARBA00022603"/>
    </source>
</evidence>
<accession>A0ABW4D096</accession>
<name>A0ABW4D096_9LACO</name>
<evidence type="ECO:0000256" key="6">
    <source>
        <dbReference type="SAM" id="MobiDB-lite"/>
    </source>
</evidence>
<keyword evidence="2 4" id="KW-0808">Transferase</keyword>
<dbReference type="PROSITE" id="PS01230">
    <property type="entry name" value="TRMA_1"/>
    <property type="match status" value="1"/>
</dbReference>
<dbReference type="InterPro" id="IPR002792">
    <property type="entry name" value="TRAM_dom"/>
</dbReference>
<dbReference type="InterPro" id="IPR030390">
    <property type="entry name" value="MeTrfase_TrmA_AS"/>
</dbReference>
<evidence type="ECO:0000256" key="3">
    <source>
        <dbReference type="ARBA" id="ARBA00022691"/>
    </source>
</evidence>
<evidence type="ECO:0000259" key="7">
    <source>
        <dbReference type="PROSITE" id="PS50926"/>
    </source>
</evidence>
<dbReference type="PANTHER" id="PTHR11061:SF45">
    <property type="match status" value="1"/>
</dbReference>
<feature type="binding site" evidence="4">
    <location>
        <position position="379"/>
    </location>
    <ligand>
        <name>S-adenosyl-L-methionine</name>
        <dbReference type="ChEBI" id="CHEBI:59789"/>
    </ligand>
</feature>
<feature type="active site" description="Nucleophile" evidence="4">
    <location>
        <position position="475"/>
    </location>
</feature>
<dbReference type="GO" id="GO:0032259">
    <property type="term" value="P:methylation"/>
    <property type="evidence" value="ECO:0007669"/>
    <property type="project" value="UniProtKB-KW"/>
</dbReference>
<dbReference type="InterPro" id="IPR012340">
    <property type="entry name" value="NA-bd_OB-fold"/>
</dbReference>
<evidence type="ECO:0000313" key="9">
    <source>
        <dbReference type="Proteomes" id="UP001597189"/>
    </source>
</evidence>
<dbReference type="Gene3D" id="3.40.50.150">
    <property type="entry name" value="Vaccinia Virus protein VP39"/>
    <property type="match status" value="1"/>
</dbReference>
<feature type="compositionally biased region" description="Basic and acidic residues" evidence="6">
    <location>
        <begin position="12"/>
        <end position="62"/>
    </location>
</feature>
<dbReference type="Pfam" id="PF01938">
    <property type="entry name" value="TRAM"/>
    <property type="match status" value="1"/>
</dbReference>
<evidence type="ECO:0000256" key="2">
    <source>
        <dbReference type="ARBA" id="ARBA00022679"/>
    </source>
</evidence>
<dbReference type="RefSeq" id="WP_203644073.1">
    <property type="nucleotide sequence ID" value="NZ_BOLN01000003.1"/>
</dbReference>
<dbReference type="Pfam" id="PF05958">
    <property type="entry name" value="tRNA_U5-meth_tr"/>
    <property type="match status" value="1"/>
</dbReference>
<dbReference type="SUPFAM" id="SSF50249">
    <property type="entry name" value="Nucleic acid-binding proteins"/>
    <property type="match status" value="1"/>
</dbReference>
<keyword evidence="3 4" id="KW-0949">S-adenosyl-L-methionine</keyword>
<comment type="similarity">
    <text evidence="4">Belongs to the class I-like SAM-binding methyltransferase superfamily. RNA M5U methyltransferase family.</text>
</comment>
<keyword evidence="1 4" id="KW-0489">Methyltransferase</keyword>
<evidence type="ECO:0000256" key="4">
    <source>
        <dbReference type="PROSITE-ProRule" id="PRU01024"/>
    </source>
</evidence>
<comment type="caution">
    <text evidence="8">The sequence shown here is derived from an EMBL/GenBank/DDBJ whole genome shotgun (WGS) entry which is preliminary data.</text>
</comment>
<evidence type="ECO:0000313" key="8">
    <source>
        <dbReference type="EMBL" id="MFD1454989.1"/>
    </source>
</evidence>
<feature type="region of interest" description="Disordered" evidence="6">
    <location>
        <begin position="1"/>
        <end position="66"/>
    </location>
</feature>
<dbReference type="PANTHER" id="PTHR11061">
    <property type="entry name" value="RNA M5U METHYLTRANSFERASE"/>
    <property type="match status" value="1"/>
</dbReference>
<feature type="binding site" evidence="4">
    <location>
        <position position="350"/>
    </location>
    <ligand>
        <name>S-adenosyl-L-methionine</name>
        <dbReference type="ChEBI" id="CHEBI:59789"/>
    </ligand>
</feature>
<dbReference type="PROSITE" id="PS50926">
    <property type="entry name" value="TRAM"/>
    <property type="match status" value="1"/>
</dbReference>
<feature type="binding site" evidence="4">
    <location>
        <position position="448"/>
    </location>
    <ligand>
        <name>S-adenosyl-L-methionine</name>
        <dbReference type="ChEBI" id="CHEBI:59789"/>
    </ligand>
</feature>
<keyword evidence="9" id="KW-1185">Reference proteome</keyword>
<dbReference type="EMBL" id="JBHTOD010000003">
    <property type="protein sequence ID" value="MFD1454989.1"/>
    <property type="molecule type" value="Genomic_DNA"/>
</dbReference>
<feature type="domain" description="TRAM" evidence="7">
    <location>
        <begin position="65"/>
        <end position="123"/>
    </location>
</feature>
<dbReference type="Gene3D" id="2.40.50.140">
    <property type="entry name" value="Nucleic acid-binding proteins"/>
    <property type="match status" value="1"/>
</dbReference>
<dbReference type="InterPro" id="IPR010280">
    <property type="entry name" value="U5_MeTrfase_fam"/>
</dbReference>
<feature type="active site" evidence="5">
    <location>
        <position position="475"/>
    </location>
</feature>
<dbReference type="Proteomes" id="UP001597189">
    <property type="component" value="Unassembled WGS sequence"/>
</dbReference>
<gene>
    <name evidence="8" type="primary">rlmD</name>
    <name evidence="8" type="ORF">ACFQ44_04710</name>
</gene>
<evidence type="ECO:0000256" key="5">
    <source>
        <dbReference type="PROSITE-ProRule" id="PRU10015"/>
    </source>
</evidence>